<organism evidence="2">
    <name type="scientific">marine sediment metagenome</name>
    <dbReference type="NCBI Taxonomy" id="412755"/>
    <lineage>
        <taxon>unclassified sequences</taxon>
        <taxon>metagenomes</taxon>
        <taxon>ecological metagenomes</taxon>
    </lineage>
</organism>
<dbReference type="AlphaFoldDB" id="A0A0F9NG34"/>
<sequence length="44" mass="4903">MKDPFSPKKAQKRADDAAKKLSKSADREGSAAVRRMAQWAKGKR</sequence>
<evidence type="ECO:0000256" key="1">
    <source>
        <dbReference type="SAM" id="MobiDB-lite"/>
    </source>
</evidence>
<feature type="region of interest" description="Disordered" evidence="1">
    <location>
        <begin position="1"/>
        <end position="44"/>
    </location>
</feature>
<protein>
    <submittedName>
        <fullName evidence="2">Uncharacterized protein</fullName>
    </submittedName>
</protein>
<name>A0A0F9NG34_9ZZZZ</name>
<gene>
    <name evidence="2" type="ORF">LCGC14_0971140</name>
</gene>
<reference evidence="2" key="1">
    <citation type="journal article" date="2015" name="Nature">
        <title>Complex archaea that bridge the gap between prokaryotes and eukaryotes.</title>
        <authorList>
            <person name="Spang A."/>
            <person name="Saw J.H."/>
            <person name="Jorgensen S.L."/>
            <person name="Zaremba-Niedzwiedzka K."/>
            <person name="Martijn J."/>
            <person name="Lind A.E."/>
            <person name="van Eijk R."/>
            <person name="Schleper C."/>
            <person name="Guy L."/>
            <person name="Ettema T.J."/>
        </authorList>
    </citation>
    <scope>NUCLEOTIDE SEQUENCE</scope>
</reference>
<accession>A0A0F9NG34</accession>
<dbReference type="EMBL" id="LAZR01003570">
    <property type="protein sequence ID" value="KKN16909.1"/>
    <property type="molecule type" value="Genomic_DNA"/>
</dbReference>
<feature type="compositionally biased region" description="Basic and acidic residues" evidence="1">
    <location>
        <begin position="1"/>
        <end position="29"/>
    </location>
</feature>
<evidence type="ECO:0000313" key="2">
    <source>
        <dbReference type="EMBL" id="KKN16909.1"/>
    </source>
</evidence>
<comment type="caution">
    <text evidence="2">The sequence shown here is derived from an EMBL/GenBank/DDBJ whole genome shotgun (WGS) entry which is preliminary data.</text>
</comment>
<proteinExistence type="predicted"/>